<gene>
    <name evidence="8" type="ORF">SDC9_23113</name>
</gene>
<feature type="domain" description="Peptidase M16 C-terminal" evidence="7">
    <location>
        <begin position="271"/>
        <end position="441"/>
    </location>
</feature>
<keyword evidence="2" id="KW-0645">Protease</keyword>
<sequence>MKKIQFIFAIVVVLLSQISFAQVRIDSDSPAISVAAPSKEYKIERVEKDPMNTIIYTLENGLKVYMSVNKEEPRVQTYIAVRVGSKNDPKENTGLAHYFEHLMFKGTQKFGTTDWEKEQTYIKQIEELYEVYIKETDNEKRNEIYKEIDKLSFEASQLAIPNEYDKLMKLIGAKGTNAATSNDFTYYVENIPSNQIENWAKIQSDRFTNPVLRLFHTELETVYEEKNMSLTNDRRKANEAMMAALYPNHPYGQQTTLGTAEHLRNPSMVAINNYFKKYYVPNNYCIVLSGDFDPEQAIKVIDKYFGKIPPKKIEPFKFEYEKPITEVKRVDIVGLEAENLIIAYRINAGSTSKEVMLANLLDRVLNNGSTGIMDVNVRQKQLVQNAYSSVYDLNDYAAFTIRATPKTGQSLEDLERLMIDQINQLIDGKWDESILKAAINQQRLSEMKELESNSSRAMKMVYSYLSGESWEKTVRMTEEMKKVTKAELLDFARNTFKDNNYIVIRKLQGANAEIEKVEKPAITPIHVNRDAKSDFFKEIEGVEVKPIEPKFLNYDKDLSKANLKNGANVLYVQNKENGRFSLTYRYDFGKLSNKRLGLLLKYQMYLHPKSSTLTKFEEELYNIACQITISPAPDYIEARVDGLSENFSKALSLFEDLLSNPNIEQSTVDNMIKDIQKSRNDAKKNQQSCFSALADYAVYGKDGAFYDFIPETELLKITPQMLIQDLKEATKYSHQILYYGDLTLNNLVNTLDKEHISSPSKLKAKPNVKLKEKLPTTANKVYFVHYDAKQSYCRQFNTSILFDDNLTPIISLYNQYFGGSMNSIVFQEMREKRSLAYQAQSRFVVPGRKGMTYQNMSHIATQNDKVIDAFTAFNELFDQMPVSQTNFDLSKDGLISSIRTGRTTKEGIIYSYLNDIQKGRKQDGSIDIYNKVPSLTIDDVVNFNNKYIKNKPKTYIVLGNKDQVDLKKLAKFGKVQILTLEEIFGY</sequence>
<dbReference type="PANTHER" id="PTHR43690">
    <property type="entry name" value="NARDILYSIN"/>
    <property type="match status" value="1"/>
</dbReference>
<evidence type="ECO:0000256" key="4">
    <source>
        <dbReference type="ARBA" id="ARBA00022833"/>
    </source>
</evidence>
<dbReference type="InterPro" id="IPR011249">
    <property type="entry name" value="Metalloenz_LuxS/M16"/>
</dbReference>
<keyword evidence="3" id="KW-0378">Hydrolase</keyword>
<protein>
    <recommendedName>
        <fullName evidence="9">Insulinase family protein</fullName>
    </recommendedName>
</protein>
<feature type="domain" description="Peptidase M16 C-terminal" evidence="7">
    <location>
        <begin position="737"/>
        <end position="893"/>
    </location>
</feature>
<dbReference type="InterPro" id="IPR011765">
    <property type="entry name" value="Pept_M16_N"/>
</dbReference>
<evidence type="ECO:0000256" key="2">
    <source>
        <dbReference type="ARBA" id="ARBA00022670"/>
    </source>
</evidence>
<organism evidence="8">
    <name type="scientific">bioreactor metagenome</name>
    <dbReference type="NCBI Taxonomy" id="1076179"/>
    <lineage>
        <taxon>unclassified sequences</taxon>
        <taxon>metagenomes</taxon>
        <taxon>ecological metagenomes</taxon>
    </lineage>
</organism>
<evidence type="ECO:0000256" key="5">
    <source>
        <dbReference type="ARBA" id="ARBA00023049"/>
    </source>
</evidence>
<evidence type="ECO:0000256" key="3">
    <source>
        <dbReference type="ARBA" id="ARBA00022801"/>
    </source>
</evidence>
<dbReference type="GO" id="GO:0008237">
    <property type="term" value="F:metallopeptidase activity"/>
    <property type="evidence" value="ECO:0007669"/>
    <property type="project" value="UniProtKB-KW"/>
</dbReference>
<proteinExistence type="inferred from homology"/>
<comment type="caution">
    <text evidence="8">The sequence shown here is derived from an EMBL/GenBank/DDBJ whole genome shotgun (WGS) entry which is preliminary data.</text>
</comment>
<dbReference type="InterPro" id="IPR007863">
    <property type="entry name" value="Peptidase_M16_C"/>
</dbReference>
<feature type="domain" description="Peptidase M16 N-terminal" evidence="6">
    <location>
        <begin position="68"/>
        <end position="111"/>
    </location>
</feature>
<dbReference type="AlphaFoldDB" id="A0A644UEG5"/>
<name>A0A644UEG5_9ZZZZ</name>
<dbReference type="Pfam" id="PF05193">
    <property type="entry name" value="Peptidase_M16_C"/>
    <property type="match status" value="2"/>
</dbReference>
<dbReference type="SUPFAM" id="SSF63411">
    <property type="entry name" value="LuxS/MPP-like metallohydrolase"/>
    <property type="match status" value="4"/>
</dbReference>
<reference evidence="8" key="1">
    <citation type="submission" date="2019-08" db="EMBL/GenBank/DDBJ databases">
        <authorList>
            <person name="Kucharzyk K."/>
            <person name="Murdoch R.W."/>
            <person name="Higgins S."/>
            <person name="Loffler F."/>
        </authorList>
    </citation>
    <scope>NUCLEOTIDE SEQUENCE</scope>
</reference>
<dbReference type="InterPro" id="IPR050626">
    <property type="entry name" value="Peptidase_M16"/>
</dbReference>
<dbReference type="Pfam" id="PF00675">
    <property type="entry name" value="Peptidase_M16"/>
    <property type="match status" value="1"/>
</dbReference>
<dbReference type="PANTHER" id="PTHR43690:SF17">
    <property type="entry name" value="PROTEIN YHJJ"/>
    <property type="match status" value="1"/>
</dbReference>
<comment type="similarity">
    <text evidence="1">Belongs to the peptidase M16 family.</text>
</comment>
<dbReference type="Gene3D" id="3.30.830.10">
    <property type="entry name" value="Metalloenzyme, LuxS/M16 peptidase-like"/>
    <property type="match status" value="4"/>
</dbReference>
<dbReference type="GO" id="GO:0006508">
    <property type="term" value="P:proteolysis"/>
    <property type="evidence" value="ECO:0007669"/>
    <property type="project" value="UniProtKB-KW"/>
</dbReference>
<keyword evidence="5" id="KW-0482">Metalloprotease</keyword>
<accession>A0A644UEG5</accession>
<evidence type="ECO:0000259" key="7">
    <source>
        <dbReference type="Pfam" id="PF05193"/>
    </source>
</evidence>
<dbReference type="GO" id="GO:0046872">
    <property type="term" value="F:metal ion binding"/>
    <property type="evidence" value="ECO:0007669"/>
    <property type="project" value="InterPro"/>
</dbReference>
<evidence type="ECO:0000259" key="6">
    <source>
        <dbReference type="Pfam" id="PF00675"/>
    </source>
</evidence>
<keyword evidence="4" id="KW-0862">Zinc</keyword>
<evidence type="ECO:0008006" key="9">
    <source>
        <dbReference type="Google" id="ProtNLM"/>
    </source>
</evidence>
<evidence type="ECO:0000256" key="1">
    <source>
        <dbReference type="ARBA" id="ARBA00007261"/>
    </source>
</evidence>
<evidence type="ECO:0000313" key="8">
    <source>
        <dbReference type="EMBL" id="MPL77260.1"/>
    </source>
</evidence>
<dbReference type="EMBL" id="VSSQ01000105">
    <property type="protein sequence ID" value="MPL77260.1"/>
    <property type="molecule type" value="Genomic_DNA"/>
</dbReference>